<dbReference type="Gene3D" id="2.160.20.10">
    <property type="entry name" value="Single-stranded right-handed beta-helix, Pectin lyase-like"/>
    <property type="match status" value="1"/>
</dbReference>
<feature type="domain" description="Right handed beta helix" evidence="1">
    <location>
        <begin position="13"/>
        <end position="132"/>
    </location>
</feature>
<proteinExistence type="predicted"/>
<name>X1G3Y0_9ZZZZ</name>
<dbReference type="InterPro" id="IPR012334">
    <property type="entry name" value="Pectin_lyas_fold"/>
</dbReference>
<dbReference type="SUPFAM" id="SSF51126">
    <property type="entry name" value="Pectin lyase-like"/>
    <property type="match status" value="1"/>
</dbReference>
<dbReference type="AlphaFoldDB" id="X1G3Y0"/>
<dbReference type="InterPro" id="IPR006626">
    <property type="entry name" value="PbH1"/>
</dbReference>
<dbReference type="InterPro" id="IPR011050">
    <property type="entry name" value="Pectin_lyase_fold/virulence"/>
</dbReference>
<protein>
    <recommendedName>
        <fullName evidence="1">Right handed beta helix domain-containing protein</fullName>
    </recommendedName>
</protein>
<evidence type="ECO:0000313" key="2">
    <source>
        <dbReference type="EMBL" id="GAH36284.1"/>
    </source>
</evidence>
<comment type="caution">
    <text evidence="2">The sequence shown here is derived from an EMBL/GenBank/DDBJ whole genome shotgun (WGS) entry which is preliminary data.</text>
</comment>
<feature type="non-terminal residue" evidence="2">
    <location>
        <position position="1"/>
    </location>
</feature>
<dbReference type="Pfam" id="PF13229">
    <property type="entry name" value="Beta_helix"/>
    <property type="match status" value="1"/>
</dbReference>
<organism evidence="2">
    <name type="scientific">marine sediment metagenome</name>
    <dbReference type="NCBI Taxonomy" id="412755"/>
    <lineage>
        <taxon>unclassified sequences</taxon>
        <taxon>metagenomes</taxon>
        <taxon>ecological metagenomes</taxon>
    </lineage>
</organism>
<dbReference type="SMART" id="SM00710">
    <property type="entry name" value="PbH1"/>
    <property type="match status" value="4"/>
</dbReference>
<sequence>TDGLFLCWRVRHGLFEENILEGNGRFGISIGHKDSDNLLRRNRVRLNHRDGIFFRKESLGMAAHRNRLEENIIENNGTGGEAAGICIRGQTNNLVFKNNTIRDTRTDEAQTQTTGIRIEEQVGKVVLDGNKIEAKIRIDDRRASKPK</sequence>
<accession>X1G3Y0</accession>
<gene>
    <name evidence="2" type="ORF">S03H2_15843</name>
</gene>
<dbReference type="InterPro" id="IPR039448">
    <property type="entry name" value="Beta_helix"/>
</dbReference>
<reference evidence="2" key="1">
    <citation type="journal article" date="2014" name="Front. Microbiol.">
        <title>High frequency of phylogenetically diverse reductive dehalogenase-homologous genes in deep subseafloor sedimentary metagenomes.</title>
        <authorList>
            <person name="Kawai M."/>
            <person name="Futagami T."/>
            <person name="Toyoda A."/>
            <person name="Takaki Y."/>
            <person name="Nishi S."/>
            <person name="Hori S."/>
            <person name="Arai W."/>
            <person name="Tsubouchi T."/>
            <person name="Morono Y."/>
            <person name="Uchiyama I."/>
            <person name="Ito T."/>
            <person name="Fujiyama A."/>
            <person name="Inagaki F."/>
            <person name="Takami H."/>
        </authorList>
    </citation>
    <scope>NUCLEOTIDE SEQUENCE</scope>
    <source>
        <strain evidence="2">Expedition CK06-06</strain>
    </source>
</reference>
<dbReference type="EMBL" id="BARU01008063">
    <property type="protein sequence ID" value="GAH36284.1"/>
    <property type="molecule type" value="Genomic_DNA"/>
</dbReference>
<evidence type="ECO:0000259" key="1">
    <source>
        <dbReference type="Pfam" id="PF13229"/>
    </source>
</evidence>